<accession>A0A4P8IE66</accession>
<evidence type="ECO:0000313" key="3">
    <source>
        <dbReference type="Proteomes" id="UP000298653"/>
    </source>
</evidence>
<organism evidence="2 3">
    <name type="scientific">Anaerostipes rhamnosivorans</name>
    <dbReference type="NCBI Taxonomy" id="1229621"/>
    <lineage>
        <taxon>Bacteria</taxon>
        <taxon>Bacillati</taxon>
        <taxon>Bacillota</taxon>
        <taxon>Clostridia</taxon>
        <taxon>Lachnospirales</taxon>
        <taxon>Lachnospiraceae</taxon>
        <taxon>Anaerostipes</taxon>
    </lineage>
</organism>
<keyword evidence="1" id="KW-1133">Transmembrane helix</keyword>
<keyword evidence="1" id="KW-0812">Transmembrane</keyword>
<evidence type="ECO:0000313" key="2">
    <source>
        <dbReference type="EMBL" id="QCP34927.1"/>
    </source>
</evidence>
<dbReference type="OrthoDB" id="9780421at2"/>
<dbReference type="Proteomes" id="UP000298653">
    <property type="component" value="Chromosome"/>
</dbReference>
<keyword evidence="1" id="KW-0472">Membrane</keyword>
<protein>
    <submittedName>
        <fullName evidence="2">Uncharacterized protein</fullName>
    </submittedName>
</protein>
<sequence length="91" mass="10556">MEHFLIELLKGIRFIVQIFSRLFQRVMNCFSFAVLFCVVCQNGWLPWLVKGNVSAEDFQNFFASVLVIYSVIYVVKLPFFLIRLGEGGLDN</sequence>
<dbReference type="RefSeq" id="WP_022261434.1">
    <property type="nucleotide sequence ID" value="NZ_CP040058.1"/>
</dbReference>
<gene>
    <name evidence="2" type="ORF">AR1Y2_1473</name>
</gene>
<dbReference type="AlphaFoldDB" id="A0A4P8IE66"/>
<dbReference type="KEGG" id="arf:AR1Y2_1473"/>
<feature type="transmembrane region" description="Helical" evidence="1">
    <location>
        <begin position="29"/>
        <end position="49"/>
    </location>
</feature>
<proteinExistence type="predicted"/>
<dbReference type="EMBL" id="CP040058">
    <property type="protein sequence ID" value="QCP34927.1"/>
    <property type="molecule type" value="Genomic_DNA"/>
</dbReference>
<feature type="transmembrane region" description="Helical" evidence="1">
    <location>
        <begin position="61"/>
        <end position="82"/>
    </location>
</feature>
<name>A0A4P8IE66_9FIRM</name>
<reference evidence="2 3" key="1">
    <citation type="submission" date="2019-05" db="EMBL/GenBank/DDBJ databases">
        <title>Complete genome sequencing of Anaerostipes rhamnosivorans.</title>
        <authorList>
            <person name="Bui T.P.N."/>
            <person name="de Vos W.M."/>
        </authorList>
    </citation>
    <scope>NUCLEOTIDE SEQUENCE [LARGE SCALE GENOMIC DNA]</scope>
    <source>
        <strain evidence="2 3">1y2</strain>
    </source>
</reference>
<evidence type="ECO:0000256" key="1">
    <source>
        <dbReference type="SAM" id="Phobius"/>
    </source>
</evidence>
<keyword evidence="3" id="KW-1185">Reference proteome</keyword>